<name>G4TU83_SERID</name>
<feature type="compositionally biased region" description="Low complexity" evidence="2">
    <location>
        <begin position="313"/>
        <end position="326"/>
    </location>
</feature>
<dbReference type="AlphaFoldDB" id="G4TU83"/>
<sequence length="938" mass="102160">MGIVHAPSTPCKVTIPSDYVLDRLDQLGPRLLQSLDASRDLLYDSLQGSITAYDIDFPPSHILAIHTPNKNAKSSFFLQPVHDIILYSQCSKLPPIPAKYRLSCESPTFTAAPITIPHPSSFDIVHRYLYTHNIDDIIRYLLASSGRRIVRRCSASGILSRHVETLILVAKEQEPTTYQQSITELQHAIASCSPDTNTQRSKERSGSPLRHSITASPQSEDGSPLPGRYDSGSWGDYAQPGSPTLGATFARVANSLVSSLRSQSVNMQTDDEIEAQAIREREHSRREAERILTREAEERRVMEEKILAMRGRTTSQTSLALSQSGSNADNGKSKEEQQGWWQTAKNRLSTSKDLTPAQQIIQDSKVKEKEAKKNKGKEPKTPTKRSSDTSLLHLDIPSGGGGYRRDTSPSPTQEHQLTPHREIPSSARTGASPGVPGISPAKSLKDDDNRPVYAKYTALGSLDVNETLLTITKRFEKLERWTVGHVRALEDRVGDVEKWLVDKEEARQAAEEARERDKAEQKRMLDELNTKVDEIRRLADEAKRSAQQTTRSIQQNIETEVDKAVAKVRIPSYSDSGSRDNDFTKKDIQRLTSEVGSIRDSLAQLQTKYTELSRMSASSSKSGDAPRSHSPALVQSHSTGGAPGSVSSRSRLPYPSGDYAAGDGVTPPASPPPLTSNGSRSFVGSPPTTPALHSSSSYTSLNAMRPQPETTSSYTSLSLPPKAEPRPSSTSPTPRNRKRYTVALGGPLTSPLDRLAQDYEEANKDMDTGHVDDSPPRGNPFSSSAFSRDSPSPNGHAKEDTIGGTPIDLARVATVSPPGSLTSASRMRGTESSPGSSRIRAQSAYGAPAGWNSISQSLGTTQPLRPRRRSGDLGAEFGAMSDGGPPGKLGSVSKDNKFVDPLVRRRQEREQGGPPKLPVPKGKANFGDLLAFFDGDKK</sequence>
<evidence type="ECO:0000313" key="4">
    <source>
        <dbReference type="Proteomes" id="UP000007148"/>
    </source>
</evidence>
<feature type="region of interest" description="Disordered" evidence="2">
    <location>
        <begin position="609"/>
        <end position="925"/>
    </location>
</feature>
<organism evidence="3 4">
    <name type="scientific">Serendipita indica (strain DSM 11827)</name>
    <name type="common">Root endophyte fungus</name>
    <name type="synonym">Piriformospora indica</name>
    <dbReference type="NCBI Taxonomy" id="1109443"/>
    <lineage>
        <taxon>Eukaryota</taxon>
        <taxon>Fungi</taxon>
        <taxon>Dikarya</taxon>
        <taxon>Basidiomycota</taxon>
        <taxon>Agaricomycotina</taxon>
        <taxon>Agaricomycetes</taxon>
        <taxon>Sebacinales</taxon>
        <taxon>Serendipitaceae</taxon>
        <taxon>Serendipita</taxon>
    </lineage>
</organism>
<dbReference type="EMBL" id="CAFZ01000366">
    <property type="protein sequence ID" value="CCA74876.1"/>
    <property type="molecule type" value="Genomic_DNA"/>
</dbReference>
<feature type="compositionally biased region" description="Basic and acidic residues" evidence="2">
    <location>
        <begin position="364"/>
        <end position="387"/>
    </location>
</feature>
<dbReference type="eggNOG" id="ENOG502SHA7">
    <property type="taxonomic scope" value="Eukaryota"/>
</dbReference>
<evidence type="ECO:0000256" key="1">
    <source>
        <dbReference type="SAM" id="Coils"/>
    </source>
</evidence>
<feature type="compositionally biased region" description="Low complexity" evidence="2">
    <location>
        <begin position="710"/>
        <end position="719"/>
    </location>
</feature>
<feature type="compositionally biased region" description="Basic and acidic residues" evidence="2">
    <location>
        <begin position="894"/>
        <end position="911"/>
    </location>
</feature>
<keyword evidence="1" id="KW-0175">Coiled coil</keyword>
<protein>
    <submittedName>
        <fullName evidence="3">Uncharacterized protein</fullName>
    </submittedName>
</protein>
<reference evidence="3 4" key="1">
    <citation type="journal article" date="2011" name="PLoS Pathog.">
        <title>Endophytic Life Strategies Decoded by Genome and Transcriptome Analyses of the Mutualistic Root Symbiont Piriformospora indica.</title>
        <authorList>
            <person name="Zuccaro A."/>
            <person name="Lahrmann U."/>
            <person name="Guldener U."/>
            <person name="Langen G."/>
            <person name="Pfiffi S."/>
            <person name="Biedenkopf D."/>
            <person name="Wong P."/>
            <person name="Samans B."/>
            <person name="Grimm C."/>
            <person name="Basiewicz M."/>
            <person name="Murat C."/>
            <person name="Martin F."/>
            <person name="Kogel K.H."/>
        </authorList>
    </citation>
    <scope>NUCLEOTIDE SEQUENCE [LARGE SCALE GENOMIC DNA]</scope>
    <source>
        <strain evidence="3 4">DSM 11827</strain>
    </source>
</reference>
<evidence type="ECO:0000256" key="2">
    <source>
        <dbReference type="SAM" id="MobiDB-lite"/>
    </source>
</evidence>
<feature type="region of interest" description="Disordered" evidence="2">
    <location>
        <begin position="307"/>
        <end position="450"/>
    </location>
</feature>
<feature type="compositionally biased region" description="Polar residues" evidence="2">
    <location>
        <begin position="691"/>
        <end position="702"/>
    </location>
</feature>
<comment type="caution">
    <text evidence="3">The sequence shown here is derived from an EMBL/GenBank/DDBJ whole genome shotgun (WGS) entry which is preliminary data.</text>
</comment>
<keyword evidence="4" id="KW-1185">Reference proteome</keyword>
<feature type="region of interest" description="Disordered" evidence="2">
    <location>
        <begin position="190"/>
        <end position="237"/>
    </location>
</feature>
<dbReference type="OrthoDB" id="3269842at2759"/>
<accession>G4TU83</accession>
<gene>
    <name evidence="3" type="ORF">PIIN_08846</name>
</gene>
<feature type="compositionally biased region" description="Polar residues" evidence="2">
    <location>
        <begin position="339"/>
        <end position="362"/>
    </location>
</feature>
<dbReference type="OMA" id="EKWTVSH"/>
<proteinExistence type="predicted"/>
<feature type="compositionally biased region" description="Polar residues" evidence="2">
    <location>
        <begin position="852"/>
        <end position="863"/>
    </location>
</feature>
<feature type="compositionally biased region" description="Basic and acidic residues" evidence="2">
    <location>
        <begin position="755"/>
        <end position="775"/>
    </location>
</feature>
<feature type="compositionally biased region" description="Polar residues" evidence="2">
    <location>
        <begin position="633"/>
        <end position="650"/>
    </location>
</feature>
<feature type="coiled-coil region" evidence="1">
    <location>
        <begin position="496"/>
        <end position="552"/>
    </location>
</feature>
<evidence type="ECO:0000313" key="3">
    <source>
        <dbReference type="EMBL" id="CCA74876.1"/>
    </source>
</evidence>
<dbReference type="InParanoid" id="G4TU83"/>
<dbReference type="Proteomes" id="UP000007148">
    <property type="component" value="Unassembled WGS sequence"/>
</dbReference>
<feature type="compositionally biased region" description="Polar residues" evidence="2">
    <location>
        <begin position="817"/>
        <end position="840"/>
    </location>
</feature>
<dbReference type="HOGENOM" id="CLU_013867_0_0_1"/>
<feature type="compositionally biased region" description="Low complexity" evidence="2">
    <location>
        <begin position="780"/>
        <end position="793"/>
    </location>
</feature>
<feature type="compositionally biased region" description="Polar residues" evidence="2">
    <location>
        <begin position="609"/>
        <end position="622"/>
    </location>
</feature>